<dbReference type="GO" id="GO:0035251">
    <property type="term" value="F:UDP-glucosyltransferase activity"/>
    <property type="evidence" value="ECO:0007669"/>
    <property type="project" value="InterPro"/>
</dbReference>
<sequence>MGTIVLYPAPAMGHLVSMVELGKFIIKHHPSFSITVLTLTNSFTTGSITSYIRTISATTPAITFHHLPDIPLDPEIYPSTDALLFDLIRRSFHNVENALRSISPTALIIDLFCTSAMSAAANLNVPVYYFITSGACTLAAILYFPTLDQNYPGNFRDMNRLVYIPGLPPVPSSDMPAVVLDRNSTDYSGFLELSHYLPKSAGIIINTFDSLEPKPIKAIRDGLCVKDQQTPPLYCVGPLLADGGGDSHECLNWLDLQPRRSVVYLCFGSEGLLSNEQLWEIAKGLEMSGHRFLWVIRSQSTVNGDDDWDWDLLLPDGFLDRIKDRGLVVKRWAPQVKVLSHESVGGFVTHCGWNSVLEATRAGVPMVGWPLYAEQKLNKIMMVEEMKLALPMDMSEDGKVGAAEVEKRVRQLMDSAEGKVVRGVIEAKKLDAESAMSDGGSSRVTLATLVESVSTAHCSGYRMCSEFKKILLKQLKHLHINIISYKAYEMPA</sequence>
<dbReference type="AlphaFoldDB" id="A0AAP0C5E8"/>
<dbReference type="PANTHER" id="PTHR48048:SF30">
    <property type="entry name" value="GLYCOSYLTRANSFERASE"/>
    <property type="match status" value="1"/>
</dbReference>
<reference evidence="4 5" key="1">
    <citation type="submission" date="2024-04" db="EMBL/GenBank/DDBJ databases">
        <title>The reference genome of an endangered Asteraceae, Deinandra increscens subsp. villosa, native to the Central Coast of California.</title>
        <authorList>
            <person name="Guilliams M."/>
            <person name="Hasenstab-Lehman K."/>
            <person name="Meyer R."/>
            <person name="Mcevoy S."/>
        </authorList>
    </citation>
    <scope>NUCLEOTIDE SEQUENCE [LARGE SCALE GENOMIC DNA]</scope>
    <source>
        <tissue evidence="4">Leaf</tissue>
    </source>
</reference>
<protein>
    <recommendedName>
        <fullName evidence="6">Glycosyltransferase</fullName>
    </recommendedName>
</protein>
<dbReference type="Gene3D" id="3.40.50.2000">
    <property type="entry name" value="Glycogen Phosphorylase B"/>
    <property type="match status" value="2"/>
</dbReference>
<dbReference type="Pfam" id="PF00201">
    <property type="entry name" value="UDPGT"/>
    <property type="match status" value="1"/>
</dbReference>
<accession>A0AAP0C5E8</accession>
<dbReference type="EMBL" id="JBCNJP010002263">
    <property type="protein sequence ID" value="KAK9050336.1"/>
    <property type="molecule type" value="Genomic_DNA"/>
</dbReference>
<dbReference type="InterPro" id="IPR002213">
    <property type="entry name" value="UDP_glucos_trans"/>
</dbReference>
<organism evidence="4 5">
    <name type="scientific">Deinandra increscens subsp. villosa</name>
    <dbReference type="NCBI Taxonomy" id="3103831"/>
    <lineage>
        <taxon>Eukaryota</taxon>
        <taxon>Viridiplantae</taxon>
        <taxon>Streptophyta</taxon>
        <taxon>Embryophyta</taxon>
        <taxon>Tracheophyta</taxon>
        <taxon>Spermatophyta</taxon>
        <taxon>Magnoliopsida</taxon>
        <taxon>eudicotyledons</taxon>
        <taxon>Gunneridae</taxon>
        <taxon>Pentapetalae</taxon>
        <taxon>asterids</taxon>
        <taxon>campanulids</taxon>
        <taxon>Asterales</taxon>
        <taxon>Asteraceae</taxon>
        <taxon>Asteroideae</taxon>
        <taxon>Heliantheae alliance</taxon>
        <taxon>Madieae</taxon>
        <taxon>Madiinae</taxon>
        <taxon>Deinandra</taxon>
    </lineage>
</organism>
<dbReference type="InterPro" id="IPR018247">
    <property type="entry name" value="EF_Hand_1_Ca_BS"/>
</dbReference>
<evidence type="ECO:0008006" key="6">
    <source>
        <dbReference type="Google" id="ProtNLM"/>
    </source>
</evidence>
<evidence type="ECO:0000256" key="2">
    <source>
        <dbReference type="ARBA" id="ARBA00022676"/>
    </source>
</evidence>
<evidence type="ECO:0000256" key="1">
    <source>
        <dbReference type="ARBA" id="ARBA00009995"/>
    </source>
</evidence>
<dbReference type="InterPro" id="IPR050481">
    <property type="entry name" value="UDP-glycosyltransf_plant"/>
</dbReference>
<gene>
    <name evidence="4" type="ORF">SSX86_030694</name>
</gene>
<dbReference type="SUPFAM" id="SSF53756">
    <property type="entry name" value="UDP-Glycosyltransferase/glycogen phosphorylase"/>
    <property type="match status" value="1"/>
</dbReference>
<dbReference type="PANTHER" id="PTHR48048">
    <property type="entry name" value="GLYCOSYLTRANSFERASE"/>
    <property type="match status" value="1"/>
</dbReference>
<dbReference type="PROSITE" id="PS00018">
    <property type="entry name" value="EF_HAND_1"/>
    <property type="match status" value="1"/>
</dbReference>
<dbReference type="FunFam" id="3.40.50.2000:FF:000020">
    <property type="entry name" value="Glycosyltransferase"/>
    <property type="match status" value="1"/>
</dbReference>
<keyword evidence="3" id="KW-0808">Transferase</keyword>
<dbReference type="CDD" id="cd03784">
    <property type="entry name" value="GT1_Gtf-like"/>
    <property type="match status" value="1"/>
</dbReference>
<keyword evidence="5" id="KW-1185">Reference proteome</keyword>
<keyword evidence="2" id="KW-0328">Glycosyltransferase</keyword>
<evidence type="ECO:0000313" key="4">
    <source>
        <dbReference type="EMBL" id="KAK9050336.1"/>
    </source>
</evidence>
<evidence type="ECO:0000256" key="3">
    <source>
        <dbReference type="ARBA" id="ARBA00022679"/>
    </source>
</evidence>
<name>A0AAP0C5E8_9ASTR</name>
<comment type="similarity">
    <text evidence="1">Belongs to the UDP-glycosyltransferase family.</text>
</comment>
<proteinExistence type="inferred from homology"/>
<evidence type="ECO:0000313" key="5">
    <source>
        <dbReference type="Proteomes" id="UP001408789"/>
    </source>
</evidence>
<comment type="caution">
    <text evidence="4">The sequence shown here is derived from an EMBL/GenBank/DDBJ whole genome shotgun (WGS) entry which is preliminary data.</text>
</comment>
<dbReference type="Proteomes" id="UP001408789">
    <property type="component" value="Unassembled WGS sequence"/>
</dbReference>
<dbReference type="FunFam" id="3.40.50.2000:FF:000095">
    <property type="entry name" value="Glycosyltransferase"/>
    <property type="match status" value="1"/>
</dbReference>